<dbReference type="Pfam" id="PF01400">
    <property type="entry name" value="Astacin"/>
    <property type="match status" value="1"/>
</dbReference>
<dbReference type="PROSITE" id="PS51864">
    <property type="entry name" value="ASTACIN"/>
    <property type="match status" value="1"/>
</dbReference>
<feature type="domain" description="Peptidase M12A" evidence="3">
    <location>
        <begin position="69"/>
        <end position="224"/>
    </location>
</feature>
<accession>A0A8J4UHC4</accession>
<dbReference type="PANTHER" id="PTHR10127">
    <property type="entry name" value="DISCOIDIN, CUB, EGF, LAMININ , AND ZINC METALLOPROTEASE DOMAIN CONTAINING"/>
    <property type="match status" value="1"/>
</dbReference>
<feature type="binding site" evidence="1">
    <location>
        <position position="177"/>
    </location>
    <ligand>
        <name>Zn(2+)</name>
        <dbReference type="ChEBI" id="CHEBI:29105"/>
        <note>catalytic</note>
    </ligand>
</feature>
<gene>
    <name evidence="4" type="ORF">DAT39_012413</name>
</gene>
<keyword evidence="1 2" id="KW-0479">Metal-binding</keyword>
<dbReference type="SMART" id="SM00235">
    <property type="entry name" value="ZnMc"/>
    <property type="match status" value="1"/>
</dbReference>
<keyword evidence="1 2" id="KW-0378">Hydrolase</keyword>
<dbReference type="SUPFAM" id="SSF55486">
    <property type="entry name" value="Metalloproteases ('zincins'), catalytic domain"/>
    <property type="match status" value="1"/>
</dbReference>
<evidence type="ECO:0000313" key="4">
    <source>
        <dbReference type="EMBL" id="KAF5897882.1"/>
    </source>
</evidence>
<comment type="cofactor">
    <cofactor evidence="1 2">
        <name>Zn(2+)</name>
        <dbReference type="ChEBI" id="CHEBI:29105"/>
    </cofactor>
    <text evidence="1 2">Binds 1 zinc ion per subunit.</text>
</comment>
<organism evidence="4 5">
    <name type="scientific">Clarias magur</name>
    <name type="common">Asian catfish</name>
    <name type="synonym">Macropteronotus magur</name>
    <dbReference type="NCBI Taxonomy" id="1594786"/>
    <lineage>
        <taxon>Eukaryota</taxon>
        <taxon>Metazoa</taxon>
        <taxon>Chordata</taxon>
        <taxon>Craniata</taxon>
        <taxon>Vertebrata</taxon>
        <taxon>Euteleostomi</taxon>
        <taxon>Actinopterygii</taxon>
        <taxon>Neopterygii</taxon>
        <taxon>Teleostei</taxon>
        <taxon>Ostariophysi</taxon>
        <taxon>Siluriformes</taxon>
        <taxon>Clariidae</taxon>
        <taxon>Clarias</taxon>
    </lineage>
</organism>
<dbReference type="AlphaFoldDB" id="A0A8J4UHC4"/>
<comment type="caution">
    <text evidence="4">The sequence shown here is derived from an EMBL/GenBank/DDBJ whole genome shotgun (WGS) entry which is preliminary data.</text>
</comment>
<evidence type="ECO:0000256" key="1">
    <source>
        <dbReference type="PROSITE-ProRule" id="PRU01211"/>
    </source>
</evidence>
<proteinExistence type="predicted"/>
<sequence length="224" mass="25814">MLSITLVQRCSTKALVNEAREEIENNIDKNKNYFSVSARIERANKNAGKSNRGFTIVNGDIAVNTGLQNADRCTSDKCKWPRRSNGKIHVPYILSWRYTRSEKRVIISGLQSFTNLTCIQFVPHTNEKDFIHIVPDRGCYSHVGRQGGEQMLSLKSNKCVYFGIVQHELLHALGFQHEHSRSDRDKHVKILYDNIEPKAEENFQKYDTNNLNTSYDYNSVMHYA</sequence>
<comment type="caution">
    <text evidence="1">Lacks conserved residue(s) required for the propagation of feature annotation.</text>
</comment>
<dbReference type="GO" id="GO:0006508">
    <property type="term" value="P:proteolysis"/>
    <property type="evidence" value="ECO:0007669"/>
    <property type="project" value="UniProtKB-KW"/>
</dbReference>
<dbReference type="GO" id="GO:0008270">
    <property type="term" value="F:zinc ion binding"/>
    <property type="evidence" value="ECO:0007669"/>
    <property type="project" value="UniProtKB-UniRule"/>
</dbReference>
<keyword evidence="1 2" id="KW-0645">Protease</keyword>
<dbReference type="Proteomes" id="UP000727407">
    <property type="component" value="Unassembled WGS sequence"/>
</dbReference>
<dbReference type="PRINTS" id="PR00480">
    <property type="entry name" value="ASTACIN"/>
</dbReference>
<dbReference type="EC" id="3.4.24.-" evidence="2"/>
<evidence type="ECO:0000256" key="2">
    <source>
        <dbReference type="RuleBase" id="RU361183"/>
    </source>
</evidence>
<feature type="non-terminal residue" evidence="4">
    <location>
        <position position="224"/>
    </location>
</feature>
<dbReference type="GO" id="GO:0004222">
    <property type="term" value="F:metalloendopeptidase activity"/>
    <property type="evidence" value="ECO:0007669"/>
    <property type="project" value="UniProtKB-UniRule"/>
</dbReference>
<dbReference type="InterPro" id="IPR006026">
    <property type="entry name" value="Peptidase_Metallo"/>
</dbReference>
<name>A0A8J4UHC4_CLAMG</name>
<keyword evidence="5" id="KW-1185">Reference proteome</keyword>
<dbReference type="Gene3D" id="3.40.390.10">
    <property type="entry name" value="Collagenase (Catalytic Domain)"/>
    <property type="match status" value="1"/>
</dbReference>
<evidence type="ECO:0000313" key="5">
    <source>
        <dbReference type="Proteomes" id="UP000727407"/>
    </source>
</evidence>
<dbReference type="OrthoDB" id="291007at2759"/>
<feature type="binding site" evidence="1">
    <location>
        <position position="171"/>
    </location>
    <ligand>
        <name>Zn(2+)</name>
        <dbReference type="ChEBI" id="CHEBI:29105"/>
        <note>catalytic</note>
    </ligand>
</feature>
<keyword evidence="1 2" id="KW-0862">Zinc</keyword>
<dbReference type="PANTHER" id="PTHR10127:SF899">
    <property type="entry name" value="ASTACIN-LIKE METALLOENDOPEPTIDASE-RELATED"/>
    <property type="match status" value="1"/>
</dbReference>
<keyword evidence="1 2" id="KW-0482">Metalloprotease</keyword>
<feature type="active site" evidence="1">
    <location>
        <position position="168"/>
    </location>
</feature>
<dbReference type="EMBL" id="QNUK01000218">
    <property type="protein sequence ID" value="KAF5897882.1"/>
    <property type="molecule type" value="Genomic_DNA"/>
</dbReference>
<dbReference type="InterPro" id="IPR001506">
    <property type="entry name" value="Peptidase_M12A"/>
</dbReference>
<reference evidence="4" key="1">
    <citation type="submission" date="2020-07" db="EMBL/GenBank/DDBJ databases">
        <title>Clarias magur genome sequencing, assembly and annotation.</title>
        <authorList>
            <person name="Kushwaha B."/>
            <person name="Kumar R."/>
            <person name="Das P."/>
            <person name="Joshi C.G."/>
            <person name="Kumar D."/>
            <person name="Nagpure N.S."/>
            <person name="Pandey M."/>
            <person name="Agarwal S."/>
            <person name="Srivastava S."/>
            <person name="Singh M."/>
            <person name="Sahoo L."/>
            <person name="Jayasankar P."/>
            <person name="Meher P.K."/>
            <person name="Koringa P.G."/>
            <person name="Iquebal M.A."/>
            <person name="Das S.P."/>
            <person name="Bit A."/>
            <person name="Patnaik S."/>
            <person name="Patel N."/>
            <person name="Shah T.M."/>
            <person name="Hinsu A."/>
            <person name="Jena J.K."/>
        </authorList>
    </citation>
    <scope>NUCLEOTIDE SEQUENCE</scope>
    <source>
        <strain evidence="4">CIFAMagur01</strain>
        <tissue evidence="4">Testis</tissue>
    </source>
</reference>
<feature type="binding site" evidence="1">
    <location>
        <position position="167"/>
    </location>
    <ligand>
        <name>Zn(2+)</name>
        <dbReference type="ChEBI" id="CHEBI:29105"/>
        <note>catalytic</note>
    </ligand>
</feature>
<protein>
    <recommendedName>
        <fullName evidence="2">Metalloendopeptidase</fullName>
        <ecNumber evidence="2">3.4.24.-</ecNumber>
    </recommendedName>
</protein>
<evidence type="ECO:0000259" key="3">
    <source>
        <dbReference type="PROSITE" id="PS51864"/>
    </source>
</evidence>
<dbReference type="InterPro" id="IPR024079">
    <property type="entry name" value="MetalloPept_cat_dom_sf"/>
</dbReference>